<reference evidence="1" key="1">
    <citation type="submission" date="2022-11" db="EMBL/GenBank/DDBJ databases">
        <title>Genome Sequence of Nemania bipapillata.</title>
        <authorList>
            <person name="Buettner E."/>
        </authorList>
    </citation>
    <scope>NUCLEOTIDE SEQUENCE</scope>
    <source>
        <strain evidence="1">CP14</strain>
    </source>
</reference>
<evidence type="ECO:0000313" key="2">
    <source>
        <dbReference type="Proteomes" id="UP001153334"/>
    </source>
</evidence>
<accession>A0ACC2HSS8</accession>
<organism evidence="1 2">
    <name type="scientific">Nemania bipapillata</name>
    <dbReference type="NCBI Taxonomy" id="110536"/>
    <lineage>
        <taxon>Eukaryota</taxon>
        <taxon>Fungi</taxon>
        <taxon>Dikarya</taxon>
        <taxon>Ascomycota</taxon>
        <taxon>Pezizomycotina</taxon>
        <taxon>Sordariomycetes</taxon>
        <taxon>Xylariomycetidae</taxon>
        <taxon>Xylariales</taxon>
        <taxon>Xylariaceae</taxon>
        <taxon>Nemania</taxon>
    </lineage>
</organism>
<protein>
    <submittedName>
        <fullName evidence="1">Uncharacterized protein</fullName>
    </submittedName>
</protein>
<gene>
    <name evidence="1" type="ORF">ONZ43_g7161</name>
</gene>
<dbReference type="EMBL" id="JAPESX010002943">
    <property type="protein sequence ID" value="KAJ8106144.1"/>
    <property type="molecule type" value="Genomic_DNA"/>
</dbReference>
<proteinExistence type="predicted"/>
<dbReference type="Proteomes" id="UP001153334">
    <property type="component" value="Unassembled WGS sequence"/>
</dbReference>
<name>A0ACC2HSS8_9PEZI</name>
<keyword evidence="2" id="KW-1185">Reference proteome</keyword>
<evidence type="ECO:0000313" key="1">
    <source>
        <dbReference type="EMBL" id="KAJ8106144.1"/>
    </source>
</evidence>
<sequence length="340" mass="38235">MSNDDPDTSQLEGGLYAYGGQSVIIWASLFIILCVLYGGVGRHEAFVLKFEPHAFTVWAQTLFVTELLYGLVFPIEKTTILLLYLRLFRVHRWFRITTYFLIAYIWLWGISEVIVAIAQCQPIAFQWDKTIEGGKCIDQLAYYRWVSVPNVIHDVVMLIMPLPVVWILKIDLRQKLALSAVFLIGSIGCISSFVRLSIFFKLNALSDNTWASIQLQSWTLAETGVILISACLPALWPLVLRAISRNNSIRSGYSKGISARDGLESSQPKTNEVWRAGRPGFMGTANEFIPLEDVEDRTATMYKVEGSRNESRATDHNKGINVTTEISWTVSNGADDSKPT</sequence>
<comment type="caution">
    <text evidence="1">The sequence shown here is derived from an EMBL/GenBank/DDBJ whole genome shotgun (WGS) entry which is preliminary data.</text>
</comment>